<keyword evidence="7 13" id="KW-0479">Metal-binding</keyword>
<comment type="similarity">
    <text evidence="4 14">Belongs to the cytochrome P450 family.</text>
</comment>
<evidence type="ECO:0000256" key="2">
    <source>
        <dbReference type="ARBA" id="ARBA00004167"/>
    </source>
</evidence>
<dbReference type="PRINTS" id="PR00385">
    <property type="entry name" value="P450"/>
</dbReference>
<proteinExistence type="inferred from homology"/>
<dbReference type="PANTHER" id="PTHR47944:SF5">
    <property type="entry name" value="CYTOCHROME P450 71A1-LIKE"/>
    <property type="match status" value="1"/>
</dbReference>
<evidence type="ECO:0000313" key="17">
    <source>
        <dbReference type="Proteomes" id="UP000594263"/>
    </source>
</evidence>
<dbReference type="PROSITE" id="PS00086">
    <property type="entry name" value="CYTOCHROME_P450"/>
    <property type="match status" value="1"/>
</dbReference>
<keyword evidence="17" id="KW-1185">Reference proteome</keyword>
<dbReference type="OMA" id="CKGTIVF"/>
<keyword evidence="5 13" id="KW-0349">Heme</keyword>
<accession>A0A7N0UE32</accession>
<dbReference type="InterPro" id="IPR036396">
    <property type="entry name" value="Cyt_P450_sf"/>
</dbReference>
<comment type="pathway">
    <text evidence="3">Alkaloid biosynthesis.</text>
</comment>
<keyword evidence="9 14" id="KW-0560">Oxidoreductase</keyword>
<keyword evidence="10 13" id="KW-0408">Iron</keyword>
<dbReference type="PANTHER" id="PTHR47944">
    <property type="entry name" value="CYTOCHROME P450 98A9"/>
    <property type="match status" value="1"/>
</dbReference>
<dbReference type="GO" id="GO:0020037">
    <property type="term" value="F:heme binding"/>
    <property type="evidence" value="ECO:0007669"/>
    <property type="project" value="InterPro"/>
</dbReference>
<evidence type="ECO:0000256" key="7">
    <source>
        <dbReference type="ARBA" id="ARBA00022723"/>
    </source>
</evidence>
<evidence type="ECO:0000256" key="10">
    <source>
        <dbReference type="ARBA" id="ARBA00023004"/>
    </source>
</evidence>
<dbReference type="InterPro" id="IPR017972">
    <property type="entry name" value="Cyt_P450_CS"/>
</dbReference>
<dbReference type="SUPFAM" id="SSF48264">
    <property type="entry name" value="Cytochrome P450"/>
    <property type="match status" value="1"/>
</dbReference>
<dbReference type="GO" id="GO:0016705">
    <property type="term" value="F:oxidoreductase activity, acting on paired donors, with incorporation or reduction of molecular oxygen"/>
    <property type="evidence" value="ECO:0007669"/>
    <property type="project" value="InterPro"/>
</dbReference>
<protein>
    <submittedName>
        <fullName evidence="16">Uncharacterized protein</fullName>
    </submittedName>
</protein>
<evidence type="ECO:0000256" key="12">
    <source>
        <dbReference type="ARBA" id="ARBA00023136"/>
    </source>
</evidence>
<dbReference type="InterPro" id="IPR001128">
    <property type="entry name" value="Cyt_P450"/>
</dbReference>
<dbReference type="CDD" id="cd20618">
    <property type="entry name" value="CYP71_clan"/>
    <property type="match status" value="1"/>
</dbReference>
<name>A0A7N0UE32_KALFE</name>
<evidence type="ECO:0000256" key="11">
    <source>
        <dbReference type="ARBA" id="ARBA00023033"/>
    </source>
</evidence>
<dbReference type="Gene3D" id="1.10.630.10">
    <property type="entry name" value="Cytochrome P450"/>
    <property type="match status" value="1"/>
</dbReference>
<evidence type="ECO:0000256" key="1">
    <source>
        <dbReference type="ARBA" id="ARBA00001971"/>
    </source>
</evidence>
<dbReference type="Pfam" id="PF00067">
    <property type="entry name" value="p450"/>
    <property type="match status" value="1"/>
</dbReference>
<evidence type="ECO:0000256" key="9">
    <source>
        <dbReference type="ARBA" id="ARBA00023002"/>
    </source>
</evidence>
<evidence type="ECO:0000256" key="13">
    <source>
        <dbReference type="PIRSR" id="PIRSR602401-1"/>
    </source>
</evidence>
<organism evidence="16 17">
    <name type="scientific">Kalanchoe fedtschenkoi</name>
    <name type="common">Lavender scallops</name>
    <name type="synonym">South American air plant</name>
    <dbReference type="NCBI Taxonomy" id="63787"/>
    <lineage>
        <taxon>Eukaryota</taxon>
        <taxon>Viridiplantae</taxon>
        <taxon>Streptophyta</taxon>
        <taxon>Embryophyta</taxon>
        <taxon>Tracheophyta</taxon>
        <taxon>Spermatophyta</taxon>
        <taxon>Magnoliopsida</taxon>
        <taxon>eudicotyledons</taxon>
        <taxon>Gunneridae</taxon>
        <taxon>Pentapetalae</taxon>
        <taxon>Saxifragales</taxon>
        <taxon>Crassulaceae</taxon>
        <taxon>Kalanchoe</taxon>
    </lineage>
</organism>
<evidence type="ECO:0000256" key="6">
    <source>
        <dbReference type="ARBA" id="ARBA00022692"/>
    </source>
</evidence>
<sequence length="522" mass="59538">MELFSFTAVSPISITYALAGLVVWLTASLLLLNSRRQASFPPGPRPWPVIGNLHLIDRLLHQSLHKLSETYGPLMQLKFGSCNVIVISSPQLAKEVLKTQDSVFSGRPRLAVGKYLQYNFSDILWGYGPHWRQGRRIFTSHLLNSKRLESYKYIRVEVRRDFLTQLYGLRGNEVRIMDHISRINLSIISRIVLGKNYFSDSKLLDKESSGETSMSRGEMQEMLDETFRLGGVFVIGDWIPWLGKLDLDGHVKKMKNLHQKYDKLFNLILKEHKMAGNGQQQEGPKDMMNVLVDLVDDPDLEVKLTTDTIKAFVMDLLAGGTDTSSTTLEWAMAELMKNPEKINKATEELDKVIGRERWVEDEDMPNLPYLDAIIKETFRLHPPGALLVPHQAIEDCKIMNYDISKGSTVFLNVWSMGRNPAVWDSPEEFRPERFLNRAVDIKGQSFELLPFGSGRRMCPGYSLGLKMVQSTLANMLHGFNWTLPQKMKPQDLDMDEAFGLTTPRKHPLVAIAEPRLPPYLYT</sequence>
<keyword evidence="11 14" id="KW-0503">Monooxygenase</keyword>
<evidence type="ECO:0000313" key="16">
    <source>
        <dbReference type="EnsemblPlants" id="Kaladp0062s0104.1.v1.1"/>
    </source>
</evidence>
<comment type="subcellular location">
    <subcellularLocation>
        <location evidence="2">Membrane</location>
        <topology evidence="2">Single-pass membrane protein</topology>
    </subcellularLocation>
</comment>
<dbReference type="PRINTS" id="PR00463">
    <property type="entry name" value="EP450I"/>
</dbReference>
<keyword evidence="8 15" id="KW-1133">Transmembrane helix</keyword>
<comment type="cofactor">
    <cofactor evidence="1 13">
        <name>heme</name>
        <dbReference type="ChEBI" id="CHEBI:30413"/>
    </cofactor>
</comment>
<dbReference type="Gramene" id="Kaladp0062s0104.1.v1.1">
    <property type="protein sequence ID" value="Kaladp0062s0104.1.v1.1"/>
    <property type="gene ID" value="Kaladp0062s0104.v1.1"/>
</dbReference>
<dbReference type="GO" id="GO:0004497">
    <property type="term" value="F:monooxygenase activity"/>
    <property type="evidence" value="ECO:0007669"/>
    <property type="project" value="UniProtKB-KW"/>
</dbReference>
<dbReference type="FunFam" id="1.10.630.10:FF:000097">
    <property type="entry name" value="Cytochrome P-450 19"/>
    <property type="match status" value="1"/>
</dbReference>
<dbReference type="AlphaFoldDB" id="A0A7N0UE32"/>
<evidence type="ECO:0000256" key="3">
    <source>
        <dbReference type="ARBA" id="ARBA00004913"/>
    </source>
</evidence>
<feature type="transmembrane region" description="Helical" evidence="15">
    <location>
        <begin position="12"/>
        <end position="32"/>
    </location>
</feature>
<evidence type="ECO:0000256" key="4">
    <source>
        <dbReference type="ARBA" id="ARBA00010617"/>
    </source>
</evidence>
<dbReference type="GO" id="GO:0016020">
    <property type="term" value="C:membrane"/>
    <property type="evidence" value="ECO:0007669"/>
    <property type="project" value="UniProtKB-SubCell"/>
</dbReference>
<dbReference type="GO" id="GO:0005506">
    <property type="term" value="F:iron ion binding"/>
    <property type="evidence" value="ECO:0007669"/>
    <property type="project" value="InterPro"/>
</dbReference>
<evidence type="ECO:0000256" key="15">
    <source>
        <dbReference type="SAM" id="Phobius"/>
    </source>
</evidence>
<dbReference type="EnsemblPlants" id="Kaladp0062s0104.1.v1.1">
    <property type="protein sequence ID" value="Kaladp0062s0104.1.v1.1"/>
    <property type="gene ID" value="Kaladp0062s0104.v1.1"/>
</dbReference>
<evidence type="ECO:0000256" key="8">
    <source>
        <dbReference type="ARBA" id="ARBA00022989"/>
    </source>
</evidence>
<dbReference type="Proteomes" id="UP000594263">
    <property type="component" value="Unplaced"/>
</dbReference>
<feature type="binding site" description="axial binding residue" evidence="13">
    <location>
        <position position="458"/>
    </location>
    <ligand>
        <name>heme</name>
        <dbReference type="ChEBI" id="CHEBI:30413"/>
    </ligand>
    <ligandPart>
        <name>Fe</name>
        <dbReference type="ChEBI" id="CHEBI:18248"/>
    </ligandPart>
</feature>
<keyword evidence="6 15" id="KW-0812">Transmembrane</keyword>
<reference evidence="16" key="1">
    <citation type="submission" date="2021-01" db="UniProtKB">
        <authorList>
            <consortium name="EnsemblPlants"/>
        </authorList>
    </citation>
    <scope>IDENTIFICATION</scope>
</reference>
<dbReference type="InterPro" id="IPR002401">
    <property type="entry name" value="Cyt_P450_E_grp-I"/>
</dbReference>
<evidence type="ECO:0000256" key="14">
    <source>
        <dbReference type="RuleBase" id="RU000461"/>
    </source>
</evidence>
<keyword evidence="12 15" id="KW-0472">Membrane</keyword>
<evidence type="ECO:0000256" key="5">
    <source>
        <dbReference type="ARBA" id="ARBA00022617"/>
    </source>
</evidence>